<dbReference type="RefSeq" id="WP_404612812.1">
    <property type="nucleotide sequence ID" value="NZ_JADIKK010000008.1"/>
</dbReference>
<evidence type="ECO:0000256" key="1">
    <source>
        <dbReference type="SAM" id="SignalP"/>
    </source>
</evidence>
<evidence type="ECO:0008006" key="4">
    <source>
        <dbReference type="Google" id="ProtNLM"/>
    </source>
</evidence>
<keyword evidence="1" id="KW-0732">Signal</keyword>
<protein>
    <recommendedName>
        <fullName evidence="4">Phosphate ABC transporter substrate-binding protein</fullName>
    </recommendedName>
</protein>
<feature type="chain" id="PRO_5045145111" description="Phosphate ABC transporter substrate-binding protein" evidence="1">
    <location>
        <begin position="27"/>
        <end position="166"/>
    </location>
</feature>
<dbReference type="SUPFAM" id="SSF53850">
    <property type="entry name" value="Periplasmic binding protein-like II"/>
    <property type="match status" value="1"/>
</dbReference>
<dbReference type="EMBL" id="JADIKK010000008">
    <property type="protein sequence ID" value="MFK2876857.1"/>
    <property type="molecule type" value="Genomic_DNA"/>
</dbReference>
<reference evidence="2 3" key="1">
    <citation type="submission" date="2020-10" db="EMBL/GenBank/DDBJ databases">
        <title>Phylogeny of dyella-like bacteria.</title>
        <authorList>
            <person name="Fu J."/>
        </authorList>
    </citation>
    <scope>NUCLEOTIDE SEQUENCE [LARGE SCALE GENOMIC DNA]</scope>
    <source>
        <strain evidence="2 3">KACC 19113</strain>
    </source>
</reference>
<evidence type="ECO:0000313" key="2">
    <source>
        <dbReference type="EMBL" id="MFK2876857.1"/>
    </source>
</evidence>
<proteinExistence type="predicted"/>
<comment type="caution">
    <text evidence="2">The sequence shown here is derived from an EMBL/GenBank/DDBJ whole genome shotgun (WGS) entry which is preliminary data.</text>
</comment>
<dbReference type="Proteomes" id="UP001620339">
    <property type="component" value="Unassembled WGS sequence"/>
</dbReference>
<keyword evidence="3" id="KW-1185">Reference proteome</keyword>
<gene>
    <name evidence="2" type="ORF">ISP25_07245</name>
</gene>
<organism evidence="2 3">
    <name type="scientific">Rhodanobacter hydrolyticus</name>
    <dbReference type="NCBI Taxonomy" id="2250595"/>
    <lineage>
        <taxon>Bacteria</taxon>
        <taxon>Pseudomonadati</taxon>
        <taxon>Pseudomonadota</taxon>
        <taxon>Gammaproteobacteria</taxon>
        <taxon>Lysobacterales</taxon>
        <taxon>Rhodanobacteraceae</taxon>
        <taxon>Rhodanobacter</taxon>
    </lineage>
</organism>
<evidence type="ECO:0000313" key="3">
    <source>
        <dbReference type="Proteomes" id="UP001620339"/>
    </source>
</evidence>
<sequence>MRGRIRQWLERLAMGGLLAFAPASWAASSQMAIITAPDAPQLTFNQDTLRNVYLKRIFVDDHGRRLTPVNLPSGDSLRDAFAHAILHMDGVQLQDYWNKQYFQGVSPPYVLASPDAVVQFVAKTPGAIGYVAACQVDASVRVVMTITLPSKPGNELPACPERHASP</sequence>
<feature type="signal peptide" evidence="1">
    <location>
        <begin position="1"/>
        <end position="26"/>
    </location>
</feature>
<accession>A0ABW8J452</accession>
<dbReference type="Gene3D" id="3.40.190.10">
    <property type="entry name" value="Periplasmic binding protein-like II"/>
    <property type="match status" value="1"/>
</dbReference>
<name>A0ABW8J452_9GAMM</name>